<evidence type="ECO:0000256" key="1">
    <source>
        <dbReference type="ARBA" id="ARBA00004127"/>
    </source>
</evidence>
<dbReference type="Proteomes" id="UP000000493">
    <property type="component" value="Plasmid pRUNSL04"/>
</dbReference>
<organism evidence="7 8">
    <name type="scientific">Runella slithyformis (strain ATCC 29530 / DSM 19594 / LMG 11500 / NCIMB 11436 / LSU 4)</name>
    <dbReference type="NCBI Taxonomy" id="761193"/>
    <lineage>
        <taxon>Bacteria</taxon>
        <taxon>Pseudomonadati</taxon>
        <taxon>Bacteroidota</taxon>
        <taxon>Cytophagia</taxon>
        <taxon>Cytophagales</taxon>
        <taxon>Spirosomataceae</taxon>
        <taxon>Runella</taxon>
    </lineage>
</organism>
<keyword evidence="8" id="KW-1185">Reference proteome</keyword>
<keyword evidence="7" id="KW-0614">Plasmid</keyword>
<dbReference type="GO" id="GO:0012505">
    <property type="term" value="C:endomembrane system"/>
    <property type="evidence" value="ECO:0007669"/>
    <property type="project" value="UniProtKB-SubCell"/>
</dbReference>
<keyword evidence="4 5" id="KW-0472">Membrane</keyword>
<gene>
    <name evidence="7" type="ordered locus">Runsl_5790</name>
</gene>
<evidence type="ECO:0000256" key="5">
    <source>
        <dbReference type="SAM" id="Phobius"/>
    </source>
</evidence>
<dbReference type="RefSeq" id="WP_013931312.1">
    <property type="nucleotide sequence ID" value="NC_015705.1"/>
</dbReference>
<dbReference type="Pfam" id="PF02656">
    <property type="entry name" value="DUF202"/>
    <property type="match status" value="1"/>
</dbReference>
<keyword evidence="3 5" id="KW-1133">Transmembrane helix</keyword>
<name>A0A7U3ZRU7_RUNSL</name>
<reference evidence="8" key="1">
    <citation type="submission" date="2011-06" db="EMBL/GenBank/DDBJ databases">
        <title>The complete genome of plasmid 4 of Runella slithyformis DSM 19594.</title>
        <authorList>
            <consortium name="US DOE Joint Genome Institute (JGI-PGF)"/>
            <person name="Lucas S."/>
            <person name="Han J."/>
            <person name="Lapidus A."/>
            <person name="Bruce D."/>
            <person name="Goodwin L."/>
            <person name="Pitluck S."/>
            <person name="Peters L."/>
            <person name="Kyrpides N."/>
            <person name="Mavromatis K."/>
            <person name="Ivanova N."/>
            <person name="Ovchinnikova G."/>
            <person name="Zhang X."/>
            <person name="Misra M."/>
            <person name="Detter J.C."/>
            <person name="Tapia R."/>
            <person name="Han C."/>
            <person name="Land M."/>
            <person name="Hauser L."/>
            <person name="Markowitz V."/>
            <person name="Cheng J.-F."/>
            <person name="Hugenholtz P."/>
            <person name="Woyke T."/>
            <person name="Wu D."/>
            <person name="Tindall B."/>
            <person name="Faehrich R."/>
            <person name="Brambilla E."/>
            <person name="Klenk H.-P."/>
            <person name="Eisen J.A."/>
        </authorList>
    </citation>
    <scope>NUCLEOTIDE SEQUENCE [LARGE SCALE GENOMIC DNA]</scope>
    <source>
        <strain evidence="8">ATCC 29530 / DSM 19594 / LMG 11500 / NCIMB 11436 / LSU 4</strain>
        <plasmid evidence="8">pRUNSL04</plasmid>
    </source>
</reference>
<feature type="transmembrane region" description="Helical" evidence="5">
    <location>
        <begin position="60"/>
        <end position="83"/>
    </location>
</feature>
<feature type="transmembrane region" description="Helical" evidence="5">
    <location>
        <begin position="34"/>
        <end position="54"/>
    </location>
</feature>
<dbReference type="KEGG" id="rsi:Runsl_5790"/>
<feature type="domain" description="DUF202" evidence="6">
    <location>
        <begin position="25"/>
        <end position="84"/>
    </location>
</feature>
<evidence type="ECO:0000256" key="3">
    <source>
        <dbReference type="ARBA" id="ARBA00022989"/>
    </source>
</evidence>
<evidence type="ECO:0000313" key="8">
    <source>
        <dbReference type="Proteomes" id="UP000000493"/>
    </source>
</evidence>
<dbReference type="AlphaFoldDB" id="A0A7U3ZRU7"/>
<accession>A0A7U3ZRU7</accession>
<proteinExistence type="predicted"/>
<evidence type="ECO:0000313" key="7">
    <source>
        <dbReference type="EMBL" id="AEI52200.1"/>
    </source>
</evidence>
<evidence type="ECO:0000259" key="6">
    <source>
        <dbReference type="Pfam" id="PF02656"/>
    </source>
</evidence>
<geneLocation type="plasmid" evidence="7 8">
    <name>pRUNSL04</name>
</geneLocation>
<reference evidence="7 8" key="2">
    <citation type="journal article" date="2012" name="Stand. Genomic Sci.">
        <title>Complete genome sequence of the aquatic bacterium Runella slithyformis type strain (LSU 4(T)).</title>
        <authorList>
            <person name="Copeland A."/>
            <person name="Zhang X."/>
            <person name="Misra M."/>
            <person name="Lapidus A."/>
            <person name="Nolan M."/>
            <person name="Lucas S."/>
            <person name="Deshpande S."/>
            <person name="Cheng J.F."/>
            <person name="Tapia R."/>
            <person name="Goodwin L.A."/>
            <person name="Pitluck S."/>
            <person name="Liolios K."/>
            <person name="Pagani I."/>
            <person name="Ivanova N."/>
            <person name="Mikhailova N."/>
            <person name="Pati A."/>
            <person name="Chen A."/>
            <person name="Palaniappan K."/>
            <person name="Land M."/>
            <person name="Hauser L."/>
            <person name="Pan C."/>
            <person name="Jeffries C.D."/>
            <person name="Detter J.C."/>
            <person name="Brambilla E.M."/>
            <person name="Rohde M."/>
            <person name="Djao O.D."/>
            <person name="Goker M."/>
            <person name="Sikorski J."/>
            <person name="Tindall B.J."/>
            <person name="Woyke T."/>
            <person name="Bristow J."/>
            <person name="Eisen J.A."/>
            <person name="Markowitz V."/>
            <person name="Hugenholtz P."/>
            <person name="Kyrpides N.C."/>
            <person name="Klenk H.P."/>
            <person name="Mavromatis K."/>
        </authorList>
    </citation>
    <scope>NUCLEOTIDE SEQUENCE [LARGE SCALE GENOMIC DNA]</scope>
    <source>
        <strain evidence="8">ATCC 29530 / DSM 19594 / LMG 11500 / NCIMB 11436 / LSU 4</strain>
    </source>
</reference>
<sequence length="84" mass="9808">MEKKPDFDEKIEEELILRDYLAIERTRLANETALLAYLRTGLFLLSVGLTFFQLKEFKAISLIGWVCLPLSFISVSFGVYRFIR</sequence>
<keyword evidence="2 5" id="KW-0812">Transmembrane</keyword>
<comment type="subcellular location">
    <subcellularLocation>
        <location evidence="1">Endomembrane system</location>
        <topology evidence="1">Multi-pass membrane protein</topology>
    </subcellularLocation>
</comment>
<protein>
    <recommendedName>
        <fullName evidence="6">DUF202 domain-containing protein</fullName>
    </recommendedName>
</protein>
<evidence type="ECO:0000256" key="4">
    <source>
        <dbReference type="ARBA" id="ARBA00023136"/>
    </source>
</evidence>
<dbReference type="EMBL" id="CP002863">
    <property type="protein sequence ID" value="AEI52200.1"/>
    <property type="molecule type" value="Genomic_DNA"/>
</dbReference>
<dbReference type="InterPro" id="IPR003807">
    <property type="entry name" value="DUF202"/>
</dbReference>
<evidence type="ECO:0000256" key="2">
    <source>
        <dbReference type="ARBA" id="ARBA00022692"/>
    </source>
</evidence>